<keyword evidence="2" id="KW-0732">Signal</keyword>
<dbReference type="PANTHER" id="PTHR35936">
    <property type="entry name" value="MEMBRANE-BOUND LYTIC MUREIN TRANSGLYCOSYLASE F"/>
    <property type="match status" value="1"/>
</dbReference>
<name>A0ABQ6HAF1_9GAMM</name>
<organism evidence="3 4">
    <name type="scientific">Thalassotalea eurytherma</name>
    <dbReference type="NCBI Taxonomy" id="1144278"/>
    <lineage>
        <taxon>Bacteria</taxon>
        <taxon>Pseudomonadati</taxon>
        <taxon>Pseudomonadota</taxon>
        <taxon>Gammaproteobacteria</taxon>
        <taxon>Alteromonadales</taxon>
        <taxon>Colwelliaceae</taxon>
        <taxon>Thalassotalea</taxon>
    </lineage>
</organism>
<proteinExistence type="inferred from homology"/>
<dbReference type="EMBL" id="BSSU01000015">
    <property type="protein sequence ID" value="GLX83436.1"/>
    <property type="molecule type" value="Genomic_DNA"/>
</dbReference>
<gene>
    <name evidence="3" type="ORF">theurythT_28890</name>
</gene>
<feature type="chain" id="PRO_5046537558" description="Solute-binding protein family 3/N-terminal domain-containing protein" evidence="2">
    <location>
        <begin position="20"/>
        <end position="324"/>
    </location>
</feature>
<keyword evidence="4" id="KW-1185">Reference proteome</keyword>
<evidence type="ECO:0000313" key="4">
    <source>
        <dbReference type="Proteomes" id="UP001157133"/>
    </source>
</evidence>
<dbReference type="Proteomes" id="UP001157133">
    <property type="component" value="Unassembled WGS sequence"/>
</dbReference>
<protein>
    <recommendedName>
        <fullName evidence="5">Solute-binding protein family 3/N-terminal domain-containing protein</fullName>
    </recommendedName>
</protein>
<dbReference type="Gene3D" id="3.40.190.10">
    <property type="entry name" value="Periplasmic binding protein-like II"/>
    <property type="match status" value="2"/>
</dbReference>
<sequence length="324" mass="36517">MRITTTLLLLYVLVLPAFAQSLSVTTAPWQPYIDENQGGKAANLFEQIMSQNNTAVEWQRQNYDLGFAQVVSGQKHASFPYFKTSERVQQVLFSRPVFQVTSHLYFNRQYQKSILINQLGDYRIGRVAGYSYGEQMDAWVSQGKIFINERQALQALLDNDIDYLPMTESVMNHMLNTQYSAQKLLILPVENIADHASLHLIASKTPKGEAIIDQVNRLIEQAASFKSLQLEPERLTKSPDLAVLNTSEGYPAIIAQTDLSGSPSYYSLANGTKALVVEWSLKMTAASKTDHIYQNMMEMSKVVILNGPLVGKEVYVKNMHIELQ</sequence>
<accession>A0ABQ6HAF1</accession>
<evidence type="ECO:0000313" key="3">
    <source>
        <dbReference type="EMBL" id="GLX83436.1"/>
    </source>
</evidence>
<comment type="similarity">
    <text evidence="1">Belongs to the bacterial solute-binding protein 3 family.</text>
</comment>
<dbReference type="PANTHER" id="PTHR35936:SF35">
    <property type="entry name" value="L-CYSTINE-BINDING PROTEIN TCYJ"/>
    <property type="match status" value="1"/>
</dbReference>
<evidence type="ECO:0000256" key="1">
    <source>
        <dbReference type="ARBA" id="ARBA00010333"/>
    </source>
</evidence>
<evidence type="ECO:0000256" key="2">
    <source>
        <dbReference type="SAM" id="SignalP"/>
    </source>
</evidence>
<dbReference type="SUPFAM" id="SSF53850">
    <property type="entry name" value="Periplasmic binding protein-like II"/>
    <property type="match status" value="1"/>
</dbReference>
<reference evidence="3 4" key="1">
    <citation type="submission" date="2023-03" db="EMBL/GenBank/DDBJ databases">
        <title>Draft genome sequence of Thalassotalea eurytherma JCM 18482T.</title>
        <authorList>
            <person name="Sawabe T."/>
        </authorList>
    </citation>
    <scope>NUCLEOTIDE SEQUENCE [LARGE SCALE GENOMIC DNA]</scope>
    <source>
        <strain evidence="3 4">JCM 18482</strain>
    </source>
</reference>
<evidence type="ECO:0008006" key="5">
    <source>
        <dbReference type="Google" id="ProtNLM"/>
    </source>
</evidence>
<dbReference type="RefSeq" id="WP_284208869.1">
    <property type="nucleotide sequence ID" value="NZ_BSSU01000015.1"/>
</dbReference>
<feature type="signal peptide" evidence="2">
    <location>
        <begin position="1"/>
        <end position="19"/>
    </location>
</feature>
<comment type="caution">
    <text evidence="3">The sequence shown here is derived from an EMBL/GenBank/DDBJ whole genome shotgun (WGS) entry which is preliminary data.</text>
</comment>